<evidence type="ECO:0000313" key="3">
    <source>
        <dbReference type="Proteomes" id="UP000049983"/>
    </source>
</evidence>
<dbReference type="RefSeq" id="WP_055113245.1">
    <property type="nucleotide sequence ID" value="NZ_CXWA01000001.1"/>
</dbReference>
<dbReference type="OrthoDB" id="486086at2"/>
<feature type="signal peptide" evidence="1">
    <location>
        <begin position="1"/>
        <end position="23"/>
    </location>
</feature>
<proteinExistence type="predicted"/>
<reference evidence="3" key="1">
    <citation type="submission" date="2015-07" db="EMBL/GenBank/DDBJ databases">
        <authorList>
            <person name="Rodrigo-Torres Lidia"/>
            <person name="Arahal R.David."/>
        </authorList>
    </citation>
    <scope>NUCLEOTIDE SEQUENCE [LARGE SCALE GENOMIC DNA]</scope>
    <source>
        <strain evidence="3">CECT 5096</strain>
    </source>
</reference>
<name>A0A0M7A1D6_9HYPH</name>
<dbReference type="EMBL" id="CXWC01000010">
    <property type="protein sequence ID" value="CTQ70574.1"/>
    <property type="molecule type" value="Genomic_DNA"/>
</dbReference>
<organism evidence="2 3">
    <name type="scientific">Roseibium album</name>
    <dbReference type="NCBI Taxonomy" id="311410"/>
    <lineage>
        <taxon>Bacteria</taxon>
        <taxon>Pseudomonadati</taxon>
        <taxon>Pseudomonadota</taxon>
        <taxon>Alphaproteobacteria</taxon>
        <taxon>Hyphomicrobiales</taxon>
        <taxon>Stappiaceae</taxon>
        <taxon>Roseibium</taxon>
    </lineage>
</organism>
<feature type="chain" id="PRO_5009787918" evidence="1">
    <location>
        <begin position="24"/>
        <end position="159"/>
    </location>
</feature>
<keyword evidence="1" id="KW-0732">Signal</keyword>
<dbReference type="Proteomes" id="UP000049983">
    <property type="component" value="Unassembled WGS sequence"/>
</dbReference>
<gene>
    <name evidence="2" type="ORF">LA5096_02577</name>
</gene>
<accession>A0A0M7A1D6</accession>
<evidence type="ECO:0000313" key="2">
    <source>
        <dbReference type="EMBL" id="CTQ70574.1"/>
    </source>
</evidence>
<dbReference type="AlphaFoldDB" id="A0A0M7A1D6"/>
<keyword evidence="3" id="KW-1185">Reference proteome</keyword>
<protein>
    <submittedName>
        <fullName evidence="2">Uncharacterized protein</fullName>
    </submittedName>
</protein>
<dbReference type="GeneID" id="97669953"/>
<sequence length="159" mass="16584">MMKTLLPAAVLVTTLAAAPVALAASNDSTAIEGTYLLVQPNESQRVLALNPGGSVNLVSQGQQVRGYTSGLGSWKMTGPDTARAAIIDFNDPETTADGNGASQIVYDLTFSGETDGQFQSVSGQFSGQAFAKGKNPLAEDVQPARKFGNRFDGMRIGVN</sequence>
<evidence type="ECO:0000256" key="1">
    <source>
        <dbReference type="SAM" id="SignalP"/>
    </source>
</evidence>